<dbReference type="FunCoup" id="A0A1Y1UGJ7">
    <property type="interactions" value="311"/>
</dbReference>
<organism evidence="10 11">
    <name type="scientific">Kockovaella imperatae</name>
    <dbReference type="NCBI Taxonomy" id="4999"/>
    <lineage>
        <taxon>Eukaryota</taxon>
        <taxon>Fungi</taxon>
        <taxon>Dikarya</taxon>
        <taxon>Basidiomycota</taxon>
        <taxon>Agaricomycotina</taxon>
        <taxon>Tremellomycetes</taxon>
        <taxon>Tremellales</taxon>
        <taxon>Cuniculitremaceae</taxon>
        <taxon>Kockovaella</taxon>
    </lineage>
</organism>
<accession>A0A1Y1UGJ7</accession>
<dbReference type="PIRSF" id="PIRSF017207">
    <property type="entry name" value="UCP017207_TM-p85"/>
    <property type="match status" value="1"/>
</dbReference>
<keyword evidence="6 9" id="KW-1133">Transmembrane helix</keyword>
<keyword evidence="7 8" id="KW-0472">Membrane</keyword>
<dbReference type="RefSeq" id="XP_021870705.1">
    <property type="nucleotide sequence ID" value="XM_022012837.1"/>
</dbReference>
<dbReference type="EMBL" id="NBSH01000007">
    <property type="protein sequence ID" value="ORX36636.1"/>
    <property type="molecule type" value="Genomic_DNA"/>
</dbReference>
<evidence type="ECO:0000256" key="4">
    <source>
        <dbReference type="ARBA" id="ARBA00022692"/>
    </source>
</evidence>
<dbReference type="STRING" id="4999.A0A1Y1UGJ7"/>
<dbReference type="GeneID" id="33554645"/>
<comment type="similarity">
    <text evidence="2 8">Belongs to the EMC4 family.</text>
</comment>
<dbReference type="AlphaFoldDB" id="A0A1Y1UGJ7"/>
<sequence>MYRLDYTLNNPNKGSIPDPPGFLKARSKETVAIDAPTTDVIAKRTKKATELKMKRAWDLAIGPAKSLPMQAVMLYFSGSGIQIFSLGMIFMLLTGPIGAIFNILKTFEQFRPTPLPRKDGTIGSPSYMPLILPMLAFVGCQGLLFSLGLYKCSTMGVLPTGTGDWLQFETRNEPPEWSAARASSLG</sequence>
<evidence type="ECO:0000256" key="8">
    <source>
        <dbReference type="PIRNR" id="PIRNR017207"/>
    </source>
</evidence>
<gene>
    <name evidence="10" type="ORF">BD324DRAFT_458477</name>
</gene>
<comment type="caution">
    <text evidence="10">The sequence shown here is derived from an EMBL/GenBank/DDBJ whole genome shotgun (WGS) entry which is preliminary data.</text>
</comment>
<evidence type="ECO:0000256" key="5">
    <source>
        <dbReference type="ARBA" id="ARBA00022824"/>
    </source>
</evidence>
<evidence type="ECO:0000256" key="9">
    <source>
        <dbReference type="SAM" id="Phobius"/>
    </source>
</evidence>
<evidence type="ECO:0000256" key="6">
    <source>
        <dbReference type="ARBA" id="ARBA00022989"/>
    </source>
</evidence>
<keyword evidence="4 9" id="KW-0812">Transmembrane</keyword>
<feature type="transmembrane region" description="Helical" evidence="9">
    <location>
        <begin position="83"/>
        <end position="107"/>
    </location>
</feature>
<evidence type="ECO:0000313" key="10">
    <source>
        <dbReference type="EMBL" id="ORX36636.1"/>
    </source>
</evidence>
<keyword evidence="5" id="KW-0256">Endoplasmic reticulum</keyword>
<name>A0A1Y1UGJ7_9TREE</name>
<dbReference type="Pfam" id="PF06417">
    <property type="entry name" value="EMC4"/>
    <property type="match status" value="1"/>
</dbReference>
<dbReference type="InParanoid" id="A0A1Y1UGJ7"/>
<evidence type="ECO:0000256" key="7">
    <source>
        <dbReference type="ARBA" id="ARBA00023136"/>
    </source>
</evidence>
<evidence type="ECO:0000256" key="3">
    <source>
        <dbReference type="ARBA" id="ARBA00020820"/>
    </source>
</evidence>
<dbReference type="OrthoDB" id="369569at2759"/>
<dbReference type="InterPro" id="IPR009445">
    <property type="entry name" value="TMEM85/Emc4"/>
</dbReference>
<keyword evidence="11" id="KW-1185">Reference proteome</keyword>
<reference evidence="10 11" key="1">
    <citation type="submission" date="2017-03" db="EMBL/GenBank/DDBJ databases">
        <title>Widespread Adenine N6-methylation of Active Genes in Fungi.</title>
        <authorList>
            <consortium name="DOE Joint Genome Institute"/>
            <person name="Mondo S.J."/>
            <person name="Dannebaum R.O."/>
            <person name="Kuo R.C."/>
            <person name="Louie K.B."/>
            <person name="Bewick A.J."/>
            <person name="Labutti K."/>
            <person name="Haridas S."/>
            <person name="Kuo A."/>
            <person name="Salamov A."/>
            <person name="Ahrendt S.R."/>
            <person name="Lau R."/>
            <person name="Bowen B.P."/>
            <person name="Lipzen A."/>
            <person name="Sullivan W."/>
            <person name="Andreopoulos W.B."/>
            <person name="Clum A."/>
            <person name="Lindquist E."/>
            <person name="Daum C."/>
            <person name="Northen T.R."/>
            <person name="Ramamoorthy G."/>
            <person name="Schmitz R.J."/>
            <person name="Gryganskyi A."/>
            <person name="Culley D."/>
            <person name="Magnuson J."/>
            <person name="James T.Y."/>
            <person name="O'Malley M.A."/>
            <person name="Stajich J.E."/>
            <person name="Spatafora J.W."/>
            <person name="Visel A."/>
            <person name="Grigoriev I.V."/>
        </authorList>
    </citation>
    <scope>NUCLEOTIDE SEQUENCE [LARGE SCALE GENOMIC DNA]</scope>
    <source>
        <strain evidence="10 11">NRRL Y-17943</strain>
    </source>
</reference>
<dbReference type="GO" id="GO:0005789">
    <property type="term" value="C:endoplasmic reticulum membrane"/>
    <property type="evidence" value="ECO:0007669"/>
    <property type="project" value="UniProtKB-SubCell"/>
</dbReference>
<proteinExistence type="inferred from homology"/>
<evidence type="ECO:0000256" key="1">
    <source>
        <dbReference type="ARBA" id="ARBA00004477"/>
    </source>
</evidence>
<protein>
    <recommendedName>
        <fullName evidence="3 8">ER membrane protein complex subunit 4</fullName>
    </recommendedName>
</protein>
<comment type="subcellular location">
    <subcellularLocation>
        <location evidence="1">Endoplasmic reticulum membrane</location>
        <topology evidence="1">Multi-pass membrane protein</topology>
    </subcellularLocation>
</comment>
<evidence type="ECO:0000313" key="11">
    <source>
        <dbReference type="Proteomes" id="UP000193218"/>
    </source>
</evidence>
<evidence type="ECO:0000256" key="2">
    <source>
        <dbReference type="ARBA" id="ARBA00007715"/>
    </source>
</evidence>
<dbReference type="Proteomes" id="UP000193218">
    <property type="component" value="Unassembled WGS sequence"/>
</dbReference>
<feature type="transmembrane region" description="Helical" evidence="9">
    <location>
        <begin position="127"/>
        <end position="150"/>
    </location>
</feature>
<dbReference type="PANTHER" id="PTHR19315">
    <property type="entry name" value="ER MEMBRANE PROTEIN COMPLEX SUBUNIT 4"/>
    <property type="match status" value="1"/>
</dbReference>